<dbReference type="GO" id="GO:0006606">
    <property type="term" value="P:protein import into nucleus"/>
    <property type="evidence" value="ECO:0007669"/>
    <property type="project" value="TreeGrafter"/>
</dbReference>
<evidence type="ECO:0000256" key="6">
    <source>
        <dbReference type="ARBA" id="ARBA00022927"/>
    </source>
</evidence>
<comment type="subcellular location">
    <subcellularLocation>
        <location evidence="2">Cytoplasm</location>
    </subcellularLocation>
    <subcellularLocation>
        <location evidence="1">Nucleus</location>
    </subcellularLocation>
</comment>
<evidence type="ECO:0000259" key="8">
    <source>
        <dbReference type="PROSITE" id="PS50166"/>
    </source>
</evidence>
<dbReference type="SMART" id="SM00913">
    <property type="entry name" value="IBN_N"/>
    <property type="match status" value="1"/>
</dbReference>
<proteinExistence type="predicted"/>
<evidence type="ECO:0000256" key="3">
    <source>
        <dbReference type="ARBA" id="ARBA00022448"/>
    </source>
</evidence>
<dbReference type="Pfam" id="PF03810">
    <property type="entry name" value="IBN_N"/>
    <property type="match status" value="1"/>
</dbReference>
<reference evidence="9 10" key="1">
    <citation type="submission" date="2014-06" db="EMBL/GenBank/DDBJ databases">
        <authorList>
            <person name="Swart Estienne"/>
        </authorList>
    </citation>
    <scope>NUCLEOTIDE SEQUENCE [LARGE SCALE GENOMIC DNA]</scope>
    <source>
        <strain evidence="9 10">130c</strain>
    </source>
</reference>
<dbReference type="Gene3D" id="1.25.10.10">
    <property type="entry name" value="Leucine-rich Repeat Variant"/>
    <property type="match status" value="1"/>
</dbReference>
<protein>
    <submittedName>
        <fullName evidence="9">Armadillo beta-catenin-like repeat-containing protein</fullName>
    </submittedName>
</protein>
<dbReference type="InParanoid" id="A0A078ABX2"/>
<dbReference type="GO" id="GO:0005829">
    <property type="term" value="C:cytosol"/>
    <property type="evidence" value="ECO:0007669"/>
    <property type="project" value="TreeGrafter"/>
</dbReference>
<dbReference type="Pfam" id="PF23271">
    <property type="entry name" value="HEAT_GCN1"/>
    <property type="match status" value="1"/>
</dbReference>
<dbReference type="Proteomes" id="UP000039865">
    <property type="component" value="Unassembled WGS sequence"/>
</dbReference>
<dbReference type="InterPro" id="IPR001494">
    <property type="entry name" value="Importin-beta_N"/>
</dbReference>
<keyword evidence="5" id="KW-0677">Repeat</keyword>
<dbReference type="InterPro" id="IPR016024">
    <property type="entry name" value="ARM-type_fold"/>
</dbReference>
<dbReference type="PROSITE" id="PS50166">
    <property type="entry name" value="IMPORTIN_B_NT"/>
    <property type="match status" value="1"/>
</dbReference>
<organism evidence="9 10">
    <name type="scientific">Stylonychia lemnae</name>
    <name type="common">Ciliate</name>
    <dbReference type="NCBI Taxonomy" id="5949"/>
    <lineage>
        <taxon>Eukaryota</taxon>
        <taxon>Sar</taxon>
        <taxon>Alveolata</taxon>
        <taxon>Ciliophora</taxon>
        <taxon>Intramacronucleata</taxon>
        <taxon>Spirotrichea</taxon>
        <taxon>Stichotrichia</taxon>
        <taxon>Sporadotrichida</taxon>
        <taxon>Oxytrichidae</taxon>
        <taxon>Stylonychinae</taxon>
        <taxon>Stylonychia</taxon>
    </lineage>
</organism>
<dbReference type="EMBL" id="CCKQ01008265">
    <property type="protein sequence ID" value="CDW79699.1"/>
    <property type="molecule type" value="Genomic_DNA"/>
</dbReference>
<keyword evidence="3" id="KW-0813">Transport</keyword>
<evidence type="ECO:0000256" key="1">
    <source>
        <dbReference type="ARBA" id="ARBA00004123"/>
    </source>
</evidence>
<dbReference type="AlphaFoldDB" id="A0A078ABX2"/>
<gene>
    <name evidence="9" type="primary">Contig15654.g16675</name>
    <name evidence="9" type="ORF">STYLEM_8690</name>
</gene>
<evidence type="ECO:0000256" key="5">
    <source>
        <dbReference type="ARBA" id="ARBA00022737"/>
    </source>
</evidence>
<evidence type="ECO:0000256" key="4">
    <source>
        <dbReference type="ARBA" id="ARBA00022490"/>
    </source>
</evidence>
<keyword evidence="6" id="KW-0653">Protein transport</keyword>
<evidence type="ECO:0000256" key="7">
    <source>
        <dbReference type="ARBA" id="ARBA00023242"/>
    </source>
</evidence>
<dbReference type="PANTHER" id="PTHR10997:SF18">
    <property type="entry name" value="D-IMPORTIN 7_RANBP7"/>
    <property type="match status" value="1"/>
</dbReference>
<dbReference type="OMA" id="MVMSMNK"/>
<keyword evidence="10" id="KW-1185">Reference proteome</keyword>
<dbReference type="GO" id="GO:0031267">
    <property type="term" value="F:small GTPase binding"/>
    <property type="evidence" value="ECO:0007669"/>
    <property type="project" value="InterPro"/>
</dbReference>
<dbReference type="SUPFAM" id="SSF48371">
    <property type="entry name" value="ARM repeat"/>
    <property type="match status" value="1"/>
</dbReference>
<sequence length="1032" mass="118972">MSEQLISQLCMTFDSMISSDNQVRSQAESYLKQIQTSDGIIQSLLYISTNPQEFNKGKQFDLSAQAALYLKLRVQQSWGEEQGKENFNSNNKPEHNFSMPLNYQDKEFLRQNIFKALDQASSKPIQSAFENIIFNIAECDYPENWKSAISEIEGRLKSGNELAQISGLTAVKEILVAFQYQVKEERAPLNMTAEYFFPMLEHIMQNLTSTQTENQITLMHLISKIFYSANELQLTPYFMNQPQRISPWMNFFVSILETELGPQFETPTDSCQQIEALDKQQCWRLKGIVSQSLLKLFQKFGTGYIVQQGQQQQNIFSQYFEMSHTSQILNCLLKIILSKLTKFVGTKTLCSALKTVQVSIKYKNTRRQIQDHINTILYEVSLPLMLLNENEFSLMTENPIEYVRMQVDQSNPFNAKQIVKTLVKSICSIKQTRGQKISNYLQNYLQVLATNLQQANDDFRVKEAIMHSLGSIKDHINASPELSHNMEGLLKEFVFGELKTDNPFLRARACWLYGQFAKLDFQDQDHLRCVLNELFTSLSNEHLPVRVESALALNSLLCHDLAIDFLRPGLETLLKTYLKIMDDIDFDELVESLQQLVNVYQDEIAPYAISLCSKLGEAYLKLLQSKGSGEDEDQETSLTCDGLMTAIRRVLESISGKNYQELYPQLEEILEQPLQATFTEAGQMSVEEGITCLSELLYNQNEISMRMWNFYGIIIDLIANNRGVLDEYTHAVCVPLINFMSKNPEQFRNANFGNQGSALDMMFNLIGKIFEVAKIKEDEIEAMCAITLIMSLLENVQGIESSLHNIIEYLIKELQTAETPDYKSMISQGICISLWHNTHMTLMSLEQLGCTQNWINLLFSQLNDIKQDFEIKRFVIGLTSLIQKDQSELPPSVQEQLPGIMKALVFLCQKSIVIREKNLQKQKDEECEDENIEQAIIEDQEDDCEIMSDEDDDEDYDCNEDLDRNLYDSKFDEMDEVIFFRDAFMDLQLRLPNMYSFHLSCLDNQEHQNFEQAINKAIEYQQMIAQEQNQQN</sequence>
<evidence type="ECO:0000313" key="9">
    <source>
        <dbReference type="EMBL" id="CDW79699.1"/>
    </source>
</evidence>
<dbReference type="FunCoup" id="A0A078ABX2">
    <property type="interactions" value="437"/>
</dbReference>
<keyword evidence="7" id="KW-0539">Nucleus</keyword>
<dbReference type="OrthoDB" id="760868at2759"/>
<dbReference type="InterPro" id="IPR057546">
    <property type="entry name" value="HEAT_GCN1"/>
</dbReference>
<evidence type="ECO:0000256" key="2">
    <source>
        <dbReference type="ARBA" id="ARBA00004496"/>
    </source>
</evidence>
<evidence type="ECO:0000313" key="10">
    <source>
        <dbReference type="Proteomes" id="UP000039865"/>
    </source>
</evidence>
<keyword evidence="4" id="KW-0963">Cytoplasm</keyword>
<name>A0A078ABX2_STYLE</name>
<dbReference type="InterPro" id="IPR011989">
    <property type="entry name" value="ARM-like"/>
</dbReference>
<feature type="domain" description="Importin N-terminal" evidence="8">
    <location>
        <begin position="27"/>
        <end position="119"/>
    </location>
</feature>
<dbReference type="GO" id="GO:0005635">
    <property type="term" value="C:nuclear envelope"/>
    <property type="evidence" value="ECO:0007669"/>
    <property type="project" value="TreeGrafter"/>
</dbReference>
<accession>A0A078ABX2</accession>
<dbReference type="PANTHER" id="PTHR10997">
    <property type="entry name" value="IMPORTIN-7, 8, 11"/>
    <property type="match status" value="1"/>
</dbReference>